<dbReference type="EMBL" id="QSBY01000004">
    <property type="protein sequence ID" value="RHW72848.1"/>
    <property type="molecule type" value="Genomic_DNA"/>
</dbReference>
<sequence length="419" mass="45455">MSGVEPEPRARTDLASMLKEAQSAILRLVKEAPELRDATIEPSQYEWACQRMEKAYGSILKIQAPMVRCSRPAFRKLCRLWGTDISYTHMIMADSFACSEAARQAEFSIYSGETRLITQLASSSGPTAATAAAIVAPWCDAIDLNCGCPQRRVMADGLGAALLRNPEVVADTVRCVRNALEGGVELPCVVKMRVKDDVRLSVDFARQCEAAGAAWITVHGRTPNCSAHAPVRFDAINTIREALGVPVVANGGVRDPSTALQAALTAGVGGVMSGMGLLANPACFYVPGADEKFHFEPQHIAYGTGWCPWESGSEVREEHIDARKRCLSTGHSGGERDAKTVWPKGFSHCPLEVLSDFIRLSCVTDLGSKATSMHLLKMGGNYLSPVERTFIAEMHSSFSVIAAFQQLGLYVREGRFQVE</sequence>
<evidence type="ECO:0000313" key="7">
    <source>
        <dbReference type="EMBL" id="RHW72848.1"/>
    </source>
</evidence>
<dbReference type="PANTHER" id="PTHR11082:SF31">
    <property type="entry name" value="TRNA-DIHYDROURIDINE(20A_20B) SYNTHASE [NAD(P)+]-LIKE"/>
    <property type="match status" value="1"/>
</dbReference>
<dbReference type="InterPro" id="IPR013785">
    <property type="entry name" value="Aldolase_TIM"/>
</dbReference>
<dbReference type="GO" id="GO:0017150">
    <property type="term" value="F:tRNA dihydrouridine synthase activity"/>
    <property type="evidence" value="ECO:0007669"/>
    <property type="project" value="InterPro"/>
</dbReference>
<dbReference type="InterPro" id="IPR035587">
    <property type="entry name" value="DUS-like_FMN-bd"/>
</dbReference>
<accession>A0A3L6L9H3</accession>
<keyword evidence="5" id="KW-0560">Oxidoreductase</keyword>
<dbReference type="SUPFAM" id="SSF51395">
    <property type="entry name" value="FMN-linked oxidoreductases"/>
    <property type="match status" value="1"/>
</dbReference>
<comment type="cofactor">
    <cofactor evidence="1">
        <name>FMN</name>
        <dbReference type="ChEBI" id="CHEBI:58210"/>
    </cofactor>
</comment>
<organism evidence="7 8">
    <name type="scientific">Trypanosoma brucei equiperdum</name>
    <dbReference type="NCBI Taxonomy" id="630700"/>
    <lineage>
        <taxon>Eukaryota</taxon>
        <taxon>Discoba</taxon>
        <taxon>Euglenozoa</taxon>
        <taxon>Kinetoplastea</taxon>
        <taxon>Metakinetoplastina</taxon>
        <taxon>Trypanosomatida</taxon>
        <taxon>Trypanosomatidae</taxon>
        <taxon>Trypanosoma</taxon>
    </lineage>
</organism>
<protein>
    <submittedName>
        <fullName evidence="7">tRNA-dihydrouridine synthase 4</fullName>
    </submittedName>
</protein>
<feature type="domain" description="DUS-like FMN-binding" evidence="6">
    <location>
        <begin position="63"/>
        <end position="286"/>
    </location>
</feature>
<gene>
    <name evidence="7" type="ORF">DPX39_040034100</name>
</gene>
<evidence type="ECO:0000313" key="8">
    <source>
        <dbReference type="Proteomes" id="UP000266743"/>
    </source>
</evidence>
<evidence type="ECO:0000256" key="4">
    <source>
        <dbReference type="ARBA" id="ARBA00022694"/>
    </source>
</evidence>
<keyword evidence="2" id="KW-0285">Flavoprotein</keyword>
<dbReference type="Proteomes" id="UP000266743">
    <property type="component" value="Chromosome 4"/>
</dbReference>
<evidence type="ECO:0000256" key="1">
    <source>
        <dbReference type="ARBA" id="ARBA00001917"/>
    </source>
</evidence>
<evidence type="ECO:0000256" key="3">
    <source>
        <dbReference type="ARBA" id="ARBA00022643"/>
    </source>
</evidence>
<name>A0A3L6L9H3_9TRYP</name>
<dbReference type="AlphaFoldDB" id="A0A3L6L9H3"/>
<dbReference type="FunFam" id="3.20.20.70:FF:000221">
    <property type="entry name" value="tRNA-dihydrouridine synthase"/>
    <property type="match status" value="1"/>
</dbReference>
<comment type="caution">
    <text evidence="7">The sequence shown here is derived from an EMBL/GenBank/DDBJ whole genome shotgun (WGS) entry which is preliminary data.</text>
</comment>
<reference evidence="7 8" key="1">
    <citation type="submission" date="2018-09" db="EMBL/GenBank/DDBJ databases">
        <title>whole genome sequence of T. equiperdum IVM-t1 strain.</title>
        <authorList>
            <person name="Suganuma K."/>
        </authorList>
    </citation>
    <scope>NUCLEOTIDE SEQUENCE [LARGE SCALE GENOMIC DNA]</scope>
    <source>
        <strain evidence="7 8">IVM-t1</strain>
    </source>
</reference>
<proteinExistence type="predicted"/>
<dbReference type="PROSITE" id="PS01136">
    <property type="entry name" value="UPF0034"/>
    <property type="match status" value="1"/>
</dbReference>
<keyword evidence="3" id="KW-0288">FMN</keyword>
<evidence type="ECO:0000256" key="5">
    <source>
        <dbReference type="ARBA" id="ARBA00023002"/>
    </source>
</evidence>
<evidence type="ECO:0000259" key="6">
    <source>
        <dbReference type="Pfam" id="PF01207"/>
    </source>
</evidence>
<dbReference type="CDD" id="cd02801">
    <property type="entry name" value="DUS_like_FMN"/>
    <property type="match status" value="1"/>
</dbReference>
<dbReference type="GO" id="GO:0050660">
    <property type="term" value="F:flavin adenine dinucleotide binding"/>
    <property type="evidence" value="ECO:0007669"/>
    <property type="project" value="InterPro"/>
</dbReference>
<dbReference type="Gene3D" id="3.20.20.70">
    <property type="entry name" value="Aldolase class I"/>
    <property type="match status" value="1"/>
</dbReference>
<dbReference type="PANTHER" id="PTHR11082">
    <property type="entry name" value="TRNA-DIHYDROURIDINE SYNTHASE"/>
    <property type="match status" value="1"/>
</dbReference>
<keyword evidence="4" id="KW-0819">tRNA processing</keyword>
<evidence type="ECO:0000256" key="2">
    <source>
        <dbReference type="ARBA" id="ARBA00022630"/>
    </source>
</evidence>
<dbReference type="Pfam" id="PF01207">
    <property type="entry name" value="Dus"/>
    <property type="match status" value="1"/>
</dbReference>
<dbReference type="GO" id="GO:0005737">
    <property type="term" value="C:cytoplasm"/>
    <property type="evidence" value="ECO:0007669"/>
    <property type="project" value="UniProtKB-ARBA"/>
</dbReference>
<dbReference type="InterPro" id="IPR018517">
    <property type="entry name" value="tRNA_hU_synthase_CS"/>
</dbReference>